<sequence>MTGHIPGTTVLRGAQSADSTRPGTNHVALRAVNERLVLSLIRTHGSLSKAQLAELSGLAAQTASVISRSLIDAGLLLAGSPVRGKVGQPYVPLSLNPTGASFLGVHVDAREIRTAHVNFVGEVISETSAPAERLDLDHLVKHVHARASRIREECDPDQRARFQAIGVSLASGILSGDRSAAAWNEIEQALQKLGSALDLPVTVSSDALAACSAELIYGLGPTVPDFLYVFLDDAVGGGLVQDRRIRFSRGDAGPNLGKLLVPSGKARPTPLRNLAIGDDGTANAIGLLAEGIAYAIANCAALMPCQTVIVDGPLPAHKLRLVMAKLRSAIAQLDVPDAAHIAAREGSMARKSIAMGAACLPLLDRYYPDDQFSHAAGG</sequence>
<dbReference type="OrthoDB" id="49685at2"/>
<accession>A0A6N8SIT5</accession>
<protein>
    <recommendedName>
        <fullName evidence="5">ROK family protein</fullName>
    </recommendedName>
</protein>
<evidence type="ECO:0000256" key="2">
    <source>
        <dbReference type="SAM" id="MobiDB-lite"/>
    </source>
</evidence>
<dbReference type="PANTHER" id="PTHR18964:SF149">
    <property type="entry name" value="BIFUNCTIONAL UDP-N-ACETYLGLUCOSAMINE 2-EPIMERASE_N-ACETYLMANNOSAMINE KINASE"/>
    <property type="match status" value="1"/>
</dbReference>
<evidence type="ECO:0000313" key="3">
    <source>
        <dbReference type="EMBL" id="MXN48985.1"/>
    </source>
</evidence>
<organism evidence="3 4">
    <name type="scientific">Shinella kummerowiae</name>
    <dbReference type="NCBI Taxonomy" id="417745"/>
    <lineage>
        <taxon>Bacteria</taxon>
        <taxon>Pseudomonadati</taxon>
        <taxon>Pseudomonadota</taxon>
        <taxon>Alphaproteobacteria</taxon>
        <taxon>Hyphomicrobiales</taxon>
        <taxon>Rhizobiaceae</taxon>
        <taxon>Shinella</taxon>
    </lineage>
</organism>
<proteinExistence type="inferred from homology"/>
<comment type="similarity">
    <text evidence="1">Belongs to the ROK (NagC/XylR) family.</text>
</comment>
<evidence type="ECO:0000313" key="4">
    <source>
        <dbReference type="Proteomes" id="UP000435802"/>
    </source>
</evidence>
<dbReference type="Gene3D" id="1.10.10.10">
    <property type="entry name" value="Winged helix-like DNA-binding domain superfamily/Winged helix DNA-binding domain"/>
    <property type="match status" value="1"/>
</dbReference>
<evidence type="ECO:0008006" key="5">
    <source>
        <dbReference type="Google" id="ProtNLM"/>
    </source>
</evidence>
<dbReference type="AlphaFoldDB" id="A0A6N8SIT5"/>
<dbReference type="EMBL" id="WUMK01000014">
    <property type="protein sequence ID" value="MXN48985.1"/>
    <property type="molecule type" value="Genomic_DNA"/>
</dbReference>
<dbReference type="InterPro" id="IPR043129">
    <property type="entry name" value="ATPase_NBD"/>
</dbReference>
<dbReference type="RefSeq" id="WP_160862469.1">
    <property type="nucleotide sequence ID" value="NZ_WUMK01000014.1"/>
</dbReference>
<dbReference type="Proteomes" id="UP000435802">
    <property type="component" value="Unassembled WGS sequence"/>
</dbReference>
<keyword evidence="4" id="KW-1185">Reference proteome</keyword>
<dbReference type="InterPro" id="IPR036390">
    <property type="entry name" value="WH_DNA-bd_sf"/>
</dbReference>
<evidence type="ECO:0000256" key="1">
    <source>
        <dbReference type="ARBA" id="ARBA00006479"/>
    </source>
</evidence>
<name>A0A6N8SIT5_9HYPH</name>
<dbReference type="PANTHER" id="PTHR18964">
    <property type="entry name" value="ROK (REPRESSOR, ORF, KINASE) FAMILY"/>
    <property type="match status" value="1"/>
</dbReference>
<dbReference type="SUPFAM" id="SSF46785">
    <property type="entry name" value="Winged helix' DNA-binding domain"/>
    <property type="match status" value="1"/>
</dbReference>
<dbReference type="InterPro" id="IPR000600">
    <property type="entry name" value="ROK"/>
</dbReference>
<dbReference type="CDD" id="cd23763">
    <property type="entry name" value="ASKHA_ATPase_ROK"/>
    <property type="match status" value="1"/>
</dbReference>
<dbReference type="SUPFAM" id="SSF53067">
    <property type="entry name" value="Actin-like ATPase domain"/>
    <property type="match status" value="1"/>
</dbReference>
<feature type="region of interest" description="Disordered" evidence="2">
    <location>
        <begin position="1"/>
        <end position="24"/>
    </location>
</feature>
<gene>
    <name evidence="3" type="ORF">GR138_27670</name>
</gene>
<dbReference type="Gene3D" id="3.30.420.40">
    <property type="match status" value="2"/>
</dbReference>
<reference evidence="3 4" key="1">
    <citation type="submission" date="2019-12" db="EMBL/GenBank/DDBJ databases">
        <title>Shinella kummerowiae sp. nov., a symbiotic bacterium isolated from root nodules of the herbal legume Kummerowia stipulacea.</title>
        <authorList>
            <person name="Gao J."/>
        </authorList>
    </citation>
    <scope>NUCLEOTIDE SEQUENCE [LARGE SCALE GENOMIC DNA]</scope>
    <source>
        <strain evidence="3 4">CCBAU 25048</strain>
    </source>
</reference>
<comment type="caution">
    <text evidence="3">The sequence shown here is derived from an EMBL/GenBank/DDBJ whole genome shotgun (WGS) entry which is preliminary data.</text>
</comment>
<dbReference type="InterPro" id="IPR036388">
    <property type="entry name" value="WH-like_DNA-bd_sf"/>
</dbReference>